<dbReference type="InterPro" id="IPR000792">
    <property type="entry name" value="Tscrpt_reg_LuxR_C"/>
</dbReference>
<keyword evidence="3" id="KW-1185">Reference proteome</keyword>
<organism evidence="2 3">
    <name type="scientific">Streptomyces griseoflavus Tu4000</name>
    <dbReference type="NCBI Taxonomy" id="467200"/>
    <lineage>
        <taxon>Bacteria</taxon>
        <taxon>Bacillati</taxon>
        <taxon>Actinomycetota</taxon>
        <taxon>Actinomycetes</taxon>
        <taxon>Kitasatosporales</taxon>
        <taxon>Streptomycetaceae</taxon>
        <taxon>Streptomyces</taxon>
    </lineage>
</organism>
<dbReference type="PROSITE" id="PS50043">
    <property type="entry name" value="HTH_LUXR_2"/>
    <property type="match status" value="1"/>
</dbReference>
<gene>
    <name evidence="2" type="ORF">SSRG_03057</name>
</gene>
<evidence type="ECO:0000313" key="2">
    <source>
        <dbReference type="EMBL" id="EFL40253.1"/>
    </source>
</evidence>
<reference evidence="2" key="1">
    <citation type="submission" date="2009-02" db="EMBL/GenBank/DDBJ databases">
        <title>Annotation of Streptomyces griseoflavus strain Tu4000.</title>
        <authorList>
            <consortium name="The Broad Institute Genome Sequencing Platform"/>
            <consortium name="Broad Institute Microbial Sequencing Center"/>
            <person name="Fischbach M."/>
            <person name="Godfrey P."/>
            <person name="Ward D."/>
            <person name="Young S."/>
            <person name="Zeng Q."/>
            <person name="Koehrsen M."/>
            <person name="Alvarado L."/>
            <person name="Berlin A.M."/>
            <person name="Bochicchio J."/>
            <person name="Borenstein D."/>
            <person name="Chapman S.B."/>
            <person name="Chen Z."/>
            <person name="Engels R."/>
            <person name="Freedman E."/>
            <person name="Gellesch M."/>
            <person name="Goldberg J."/>
            <person name="Griggs A."/>
            <person name="Gujja S."/>
            <person name="Heilman E.R."/>
            <person name="Heiman D.I."/>
            <person name="Hepburn T.A."/>
            <person name="Howarth C."/>
            <person name="Jen D."/>
            <person name="Larson L."/>
            <person name="Lewis B."/>
            <person name="Mehta T."/>
            <person name="Park D."/>
            <person name="Pearson M."/>
            <person name="Richards J."/>
            <person name="Roberts A."/>
            <person name="Saif S."/>
            <person name="Shea T.D."/>
            <person name="Shenoy N."/>
            <person name="Sisk P."/>
            <person name="Stolte C."/>
            <person name="Sykes S.N."/>
            <person name="Thomson T."/>
            <person name="Walk T."/>
            <person name="White J."/>
            <person name="Yandava C."/>
            <person name="Straight P."/>
            <person name="Clardy J."/>
            <person name="Hung D."/>
            <person name="Kolter R."/>
            <person name="Mekalanos J."/>
            <person name="Walker S."/>
            <person name="Walsh C.T."/>
            <person name="Wieland-Brown L.C."/>
            <person name="Haas B."/>
            <person name="Nusbaum C."/>
            <person name="Birren B."/>
        </authorList>
    </citation>
    <scope>NUCLEOTIDE SEQUENCE [LARGE SCALE GENOMIC DNA]</scope>
    <source>
        <strain evidence="2">Tu4000</strain>
    </source>
</reference>
<name>D9XL57_9ACTN</name>
<evidence type="ECO:0000313" key="3">
    <source>
        <dbReference type="Proteomes" id="UP000002968"/>
    </source>
</evidence>
<dbReference type="eggNOG" id="COG2197">
    <property type="taxonomic scope" value="Bacteria"/>
</dbReference>
<dbReference type="InterPro" id="IPR016032">
    <property type="entry name" value="Sig_transdc_resp-reg_C-effctor"/>
</dbReference>
<protein>
    <submittedName>
        <fullName evidence="2">Erythropoiesis-stimulating protein</fullName>
    </submittedName>
</protein>
<dbReference type="SUPFAM" id="SSF46894">
    <property type="entry name" value="C-terminal effector domain of the bipartite response regulators"/>
    <property type="match status" value="1"/>
</dbReference>
<dbReference type="GO" id="GO:0006355">
    <property type="term" value="P:regulation of DNA-templated transcription"/>
    <property type="evidence" value="ECO:0007669"/>
    <property type="project" value="InterPro"/>
</dbReference>
<dbReference type="STRING" id="467200.SSRG_03057"/>
<dbReference type="PANTHER" id="PTHR34293:SF1">
    <property type="entry name" value="HTH-TYPE TRANSCRIPTIONAL REGULATOR TRMBL2"/>
    <property type="match status" value="1"/>
</dbReference>
<sequence length="333" mass="35679">MGEGSMLGELGLGPDEEAVYRTMLAEGAGGVAGLCEALGWSEERTCAALDRLAALSLVRPSPDGGPGRAVDPEVGLTSLLIDQEAEVLERQRQIRASRLAVTRMVADIRASSGGAAEVHKLRSMDQIQSRIEHLADTCTTEIAAFVPGGGQSEQHLEAARPLDRAVTGRGVRLRYVFLDSARNCQGTRAYAEWLTERGGQVRTAPRLPSRMLVYDRVTAILPMDPAAADQGALVLHGTGAVTALMTLFDQTWQQSCPLGETVPTRTGDDRPSPPEQAVLGLLGEGMTDDAMARQLGVSVRTVRRITADLMTRLGARSRFEAGVLAHSKGWVER</sequence>
<dbReference type="InterPro" id="IPR036388">
    <property type="entry name" value="WH-like_DNA-bd_sf"/>
</dbReference>
<accession>D9XL57</accession>
<dbReference type="PANTHER" id="PTHR34293">
    <property type="entry name" value="HTH-TYPE TRANSCRIPTIONAL REGULATOR TRMBL2"/>
    <property type="match status" value="1"/>
</dbReference>
<evidence type="ECO:0000259" key="1">
    <source>
        <dbReference type="PROSITE" id="PS50043"/>
    </source>
</evidence>
<dbReference type="EMBL" id="GG657758">
    <property type="protein sequence ID" value="EFL40253.1"/>
    <property type="molecule type" value="Genomic_DNA"/>
</dbReference>
<feature type="domain" description="HTH luxR-type" evidence="1">
    <location>
        <begin position="264"/>
        <end position="329"/>
    </location>
</feature>
<dbReference type="SMART" id="SM00421">
    <property type="entry name" value="HTH_LUXR"/>
    <property type="match status" value="1"/>
</dbReference>
<proteinExistence type="predicted"/>
<dbReference type="HOGENOM" id="CLU_056943_2_0_11"/>
<dbReference type="InterPro" id="IPR051797">
    <property type="entry name" value="TrmB-like"/>
</dbReference>
<dbReference type="Proteomes" id="UP000002968">
    <property type="component" value="Unassembled WGS sequence"/>
</dbReference>
<dbReference type="CDD" id="cd06170">
    <property type="entry name" value="LuxR_C_like"/>
    <property type="match status" value="1"/>
</dbReference>
<dbReference type="Pfam" id="PF00196">
    <property type="entry name" value="GerE"/>
    <property type="match status" value="1"/>
</dbReference>
<dbReference type="GO" id="GO:0003677">
    <property type="term" value="F:DNA binding"/>
    <property type="evidence" value="ECO:0007669"/>
    <property type="project" value="InterPro"/>
</dbReference>
<dbReference type="Gene3D" id="1.10.10.10">
    <property type="entry name" value="Winged helix-like DNA-binding domain superfamily/Winged helix DNA-binding domain"/>
    <property type="match status" value="1"/>
</dbReference>
<dbReference type="AlphaFoldDB" id="D9XL57"/>